<gene>
    <name evidence="9" type="primary">lldP</name>
    <name evidence="9" type="ORF">PSCICP_46990</name>
</gene>
<feature type="transmembrane region" description="Helical" evidence="8">
    <location>
        <begin position="436"/>
        <end position="454"/>
    </location>
</feature>
<feature type="transmembrane region" description="Helical" evidence="8">
    <location>
        <begin position="392"/>
        <end position="416"/>
    </location>
</feature>
<keyword evidence="10" id="KW-1185">Reference proteome</keyword>
<feature type="transmembrane region" description="Helical" evidence="8">
    <location>
        <begin position="59"/>
        <end position="78"/>
    </location>
</feature>
<feature type="transmembrane region" description="Helical" evidence="8">
    <location>
        <begin position="558"/>
        <end position="576"/>
    </location>
</feature>
<keyword evidence="5 8" id="KW-0812">Transmembrane</keyword>
<feature type="transmembrane region" description="Helical" evidence="8">
    <location>
        <begin position="217"/>
        <end position="235"/>
    </location>
</feature>
<comment type="caution">
    <text evidence="9">The sequence shown here is derived from an EMBL/GenBank/DDBJ whole genome shotgun (WGS) entry which is preliminary data.</text>
</comment>
<comment type="function">
    <text evidence="8">Uptake of L-lactate across the membrane. Can also transport D-lactate and glycolate.</text>
</comment>
<sequence>MRTTQNTGPYQKQLGATYMQTWQQLYTPLGSLGISAAAALIPIVFFFLALAVFRLKGHIAGSITLALSVLVAIFAFQMPADMALAAAGYGFAYGLWPIAWIIVAAVFLYKLTVKSGQFEIIRSSVMSITDDQRLQVLLIGFCFGAFLEGAAGFGAPVAITAALLVGLGLNPLYAAGLCLIANTAPVAFGALGIPIIVAGQVSGIDAFKIGAMAGRQLPLLSVFVPFWLMFMMDGVRGVKETWPAALIAGLSFAITQYLTSNFIGPELPDITSALVSIVSLTLFLKVWQPQRASDAVVVSGGSAAVAGSSGGFGQPRTTVKSPYSLGQIIKAWSPFLILTAMVTVWTLKPFKAMFAAGGALQAWTINIAVPYLDQLVIKGTPIVAKATAMPAVYKFDLIAASGTAILFSAILAMIVLRISPKIGLTTFKETLIELRWAIVSIGMVLAFAFVMNYSGMSSTLALVLAGTGSAFPFFSPFLGWLGVFLTGSDTSANALFGSLQATTAHQIGVSDVLMVAANSSGGVTGKMISPQSIAVACAATGLVGRESDLFRFTLKHSLFFATIVGCITYAQAYWFTGMIVH</sequence>
<keyword evidence="8" id="KW-0997">Cell inner membrane</keyword>
<evidence type="ECO:0000256" key="2">
    <source>
        <dbReference type="ARBA" id="ARBA00010100"/>
    </source>
</evidence>
<evidence type="ECO:0000256" key="8">
    <source>
        <dbReference type="RuleBase" id="RU365092"/>
    </source>
</evidence>
<evidence type="ECO:0000256" key="6">
    <source>
        <dbReference type="ARBA" id="ARBA00022989"/>
    </source>
</evidence>
<feature type="transmembrane region" description="Helical" evidence="8">
    <location>
        <begin position="460"/>
        <end position="485"/>
    </location>
</feature>
<feature type="transmembrane region" description="Helical" evidence="8">
    <location>
        <begin position="29"/>
        <end position="52"/>
    </location>
</feature>
<dbReference type="InterPro" id="IPR003804">
    <property type="entry name" value="Lactate_perm"/>
</dbReference>
<keyword evidence="4" id="KW-1003">Cell membrane</keyword>
<comment type="subcellular location">
    <subcellularLocation>
        <location evidence="8">Cell inner membrane</location>
        <topology evidence="8">Multi-pass membrane protein</topology>
    </subcellularLocation>
    <subcellularLocation>
        <location evidence="1">Cell membrane</location>
        <topology evidence="1">Multi-pass membrane protein</topology>
    </subcellularLocation>
</comment>
<evidence type="ECO:0000256" key="5">
    <source>
        <dbReference type="ARBA" id="ARBA00022692"/>
    </source>
</evidence>
<proteinExistence type="inferred from homology"/>
<evidence type="ECO:0000256" key="3">
    <source>
        <dbReference type="ARBA" id="ARBA00022448"/>
    </source>
</evidence>
<dbReference type="PANTHER" id="PTHR30003">
    <property type="entry name" value="L-LACTATE PERMEASE"/>
    <property type="match status" value="1"/>
</dbReference>
<feature type="transmembrane region" description="Helical" evidence="8">
    <location>
        <begin position="90"/>
        <end position="113"/>
    </location>
</feature>
<dbReference type="Proteomes" id="UP000614982">
    <property type="component" value="Unassembled WGS sequence"/>
</dbReference>
<dbReference type="PANTHER" id="PTHR30003:SF0">
    <property type="entry name" value="GLYCOLATE PERMEASE GLCA-RELATED"/>
    <property type="match status" value="1"/>
</dbReference>
<evidence type="ECO:0000256" key="1">
    <source>
        <dbReference type="ARBA" id="ARBA00004651"/>
    </source>
</evidence>
<protein>
    <recommendedName>
        <fullName evidence="8">L-lactate permease</fullName>
    </recommendedName>
</protein>
<keyword evidence="7 8" id="KW-0472">Membrane</keyword>
<name>A0ABQ1DUR8_PSECI</name>
<keyword evidence="3 8" id="KW-0813">Transport</keyword>
<evidence type="ECO:0000313" key="9">
    <source>
        <dbReference type="EMBL" id="GFM94727.1"/>
    </source>
</evidence>
<dbReference type="NCBIfam" id="TIGR00795">
    <property type="entry name" value="lctP"/>
    <property type="match status" value="1"/>
</dbReference>
<comment type="similarity">
    <text evidence="2 8">Belongs to the lactate permease family.</text>
</comment>
<dbReference type="EMBL" id="BLWA01000020">
    <property type="protein sequence ID" value="GFM94727.1"/>
    <property type="molecule type" value="Genomic_DNA"/>
</dbReference>
<feature type="transmembrane region" description="Helical" evidence="8">
    <location>
        <begin position="328"/>
        <end position="347"/>
    </location>
</feature>
<feature type="transmembrane region" description="Helical" evidence="8">
    <location>
        <begin position="173"/>
        <end position="197"/>
    </location>
</feature>
<dbReference type="Pfam" id="PF02652">
    <property type="entry name" value="Lactate_perm"/>
    <property type="match status" value="1"/>
</dbReference>
<reference evidence="9 10" key="1">
    <citation type="submission" date="2020-05" db="EMBL/GenBank/DDBJ databases">
        <title>Genetic diversity of Pseudomonas cichorii.</title>
        <authorList>
            <person name="Tani S."/>
            <person name="Yagi H."/>
            <person name="Hashimoto S."/>
            <person name="Iiyama K."/>
            <person name="Furuya N."/>
        </authorList>
    </citation>
    <scope>NUCLEOTIDE SEQUENCE [LARGE SCALE GENOMIC DNA]</scope>
    <source>
        <strain evidence="9 10">LMG 2162</strain>
    </source>
</reference>
<evidence type="ECO:0000256" key="4">
    <source>
        <dbReference type="ARBA" id="ARBA00022475"/>
    </source>
</evidence>
<keyword evidence="6 8" id="KW-1133">Transmembrane helix</keyword>
<organism evidence="9 10">
    <name type="scientific">Pseudomonas cichorii</name>
    <dbReference type="NCBI Taxonomy" id="36746"/>
    <lineage>
        <taxon>Bacteria</taxon>
        <taxon>Pseudomonadati</taxon>
        <taxon>Pseudomonadota</taxon>
        <taxon>Gammaproteobacteria</taxon>
        <taxon>Pseudomonadales</taxon>
        <taxon>Pseudomonadaceae</taxon>
        <taxon>Pseudomonas</taxon>
    </lineage>
</organism>
<accession>A0ABQ1DUR8</accession>
<feature type="transmembrane region" description="Helical" evidence="8">
    <location>
        <begin position="134"/>
        <end position="167"/>
    </location>
</feature>
<evidence type="ECO:0000313" key="10">
    <source>
        <dbReference type="Proteomes" id="UP000614982"/>
    </source>
</evidence>
<evidence type="ECO:0000256" key="7">
    <source>
        <dbReference type="ARBA" id="ARBA00023136"/>
    </source>
</evidence>